<reference evidence="2 3" key="1">
    <citation type="submission" date="2019-11" db="EMBL/GenBank/DDBJ databases">
        <title>Comparative genomics of hydrocarbon-degrading Desulfosarcina strains.</title>
        <authorList>
            <person name="Watanabe M."/>
            <person name="Kojima H."/>
            <person name="Fukui M."/>
        </authorList>
    </citation>
    <scope>NUCLEOTIDE SEQUENCE [LARGE SCALE GENOMIC DNA]</scope>
    <source>
        <strain evidence="2 3">28bB2T</strain>
    </source>
</reference>
<dbReference type="RefSeq" id="WP_155321244.1">
    <property type="nucleotide sequence ID" value="NZ_AP021876.1"/>
</dbReference>
<dbReference type="KEGG" id="dov:DSCO28_07920"/>
<proteinExistence type="predicted"/>
<dbReference type="Proteomes" id="UP000425960">
    <property type="component" value="Chromosome"/>
</dbReference>
<evidence type="ECO:0000256" key="1">
    <source>
        <dbReference type="SAM" id="MobiDB-lite"/>
    </source>
</evidence>
<accession>A0A5K7ZGW7</accession>
<gene>
    <name evidence="2" type="ORF">DSCO28_07920</name>
</gene>
<sequence length="299" mass="32235">MSINDNNNSTTETFTSPKGNNYNLTSLMIGGTDMVQANRADQPAANPDNRPAAAISGFGPGHPSLEVSGGQVREMGVQTFNGSGLKSAFGGDILSTARSAGGVPISDMSKVTDDTIVECKGATLQVKTAIRMGLLAKDAHGNIIDPSANGSIVKTTENTPQQPQRQQVKVDLGQNSRENINAIYRQMGPQLADSTVASLIGAAFRGDTNREEVIYEDTANMMGVSRQNAKAVIKKAFDDVTDRAMEFGEKQLGLPMSAIAEHLDKCSNQFKVDCYLRMFHNDLTVFDDLNKMYRTGNKY</sequence>
<evidence type="ECO:0000313" key="2">
    <source>
        <dbReference type="EMBL" id="BBO80226.1"/>
    </source>
</evidence>
<dbReference type="EMBL" id="AP021876">
    <property type="protein sequence ID" value="BBO80226.1"/>
    <property type="molecule type" value="Genomic_DNA"/>
</dbReference>
<dbReference type="AlphaFoldDB" id="A0A5K7ZGW7"/>
<protein>
    <submittedName>
        <fullName evidence="2">Uncharacterized protein</fullName>
    </submittedName>
</protein>
<feature type="region of interest" description="Disordered" evidence="1">
    <location>
        <begin position="1"/>
        <end position="20"/>
    </location>
</feature>
<name>A0A5K7ZGW7_9BACT</name>
<organism evidence="2 3">
    <name type="scientific">Desulfosarcina ovata subsp. sediminis</name>
    <dbReference type="NCBI Taxonomy" id="885957"/>
    <lineage>
        <taxon>Bacteria</taxon>
        <taxon>Pseudomonadati</taxon>
        <taxon>Thermodesulfobacteriota</taxon>
        <taxon>Desulfobacteria</taxon>
        <taxon>Desulfobacterales</taxon>
        <taxon>Desulfosarcinaceae</taxon>
        <taxon>Desulfosarcina</taxon>
    </lineage>
</organism>
<evidence type="ECO:0000313" key="3">
    <source>
        <dbReference type="Proteomes" id="UP000425960"/>
    </source>
</evidence>